<dbReference type="PROSITE" id="PS00107">
    <property type="entry name" value="PROTEIN_KINASE_ATP"/>
    <property type="match status" value="1"/>
</dbReference>
<dbReference type="GO" id="GO:0005524">
    <property type="term" value="F:ATP binding"/>
    <property type="evidence" value="ECO:0007669"/>
    <property type="project" value="UniProtKB-UniRule"/>
</dbReference>
<feature type="binding site" evidence="12 13">
    <location>
        <position position="481"/>
    </location>
    <ligand>
        <name>ATP</name>
        <dbReference type="ChEBI" id="CHEBI:30616"/>
    </ligand>
</feature>
<name>A0A267EZV6_9PLAT</name>
<comment type="similarity">
    <text evidence="1 10">Belongs to the protein kinase superfamily. AGC Ser/Thr protein kinase family. cGMP subfamily.</text>
</comment>
<evidence type="ECO:0000256" key="3">
    <source>
        <dbReference type="ARBA" id="ARBA00022527"/>
    </source>
</evidence>
<dbReference type="SMART" id="SM00133">
    <property type="entry name" value="S_TK_X"/>
    <property type="match status" value="1"/>
</dbReference>
<proteinExistence type="inferred from homology"/>
<evidence type="ECO:0000256" key="2">
    <source>
        <dbReference type="ARBA" id="ARBA00012428"/>
    </source>
</evidence>
<evidence type="ECO:0000256" key="10">
    <source>
        <dbReference type="PIRNR" id="PIRNR000559"/>
    </source>
</evidence>
<dbReference type="PRINTS" id="PR00104">
    <property type="entry name" value="CGMPKINASE"/>
</dbReference>
<dbReference type="PANTHER" id="PTHR24353">
    <property type="entry name" value="CYCLIC NUCLEOTIDE-DEPENDENT PROTEIN KINASE"/>
    <property type="match status" value="1"/>
</dbReference>
<keyword evidence="3 10" id="KW-0723">Serine/threonine-protein kinase</keyword>
<dbReference type="EC" id="2.7.11.12" evidence="2 10"/>
<feature type="region of interest" description="Disordered" evidence="14">
    <location>
        <begin position="1"/>
        <end position="47"/>
    </location>
</feature>
<dbReference type="SMART" id="SM00220">
    <property type="entry name" value="S_TKc"/>
    <property type="match status" value="1"/>
</dbReference>
<evidence type="ECO:0000259" key="15">
    <source>
        <dbReference type="PROSITE" id="PS50011"/>
    </source>
</evidence>
<dbReference type="PIRSF" id="PIRSF000559">
    <property type="entry name" value="cGMP-dep_kinase"/>
    <property type="match status" value="1"/>
</dbReference>
<evidence type="ECO:0000256" key="1">
    <source>
        <dbReference type="ARBA" id="ARBA00006352"/>
    </source>
</evidence>
<feature type="binding site" evidence="12">
    <location>
        <begin position="457"/>
        <end position="465"/>
    </location>
    <ligand>
        <name>ATP</name>
        <dbReference type="ChEBI" id="CHEBI:30616"/>
    </ligand>
</feature>
<gene>
    <name evidence="18" type="ORF">BOX15_Mlig031621g1</name>
</gene>
<dbReference type="InterPro" id="IPR000595">
    <property type="entry name" value="cNMP-bd_dom"/>
</dbReference>
<comment type="catalytic activity">
    <reaction evidence="8 10">
        <text>L-threonyl-[protein] + ATP = O-phospho-L-threonyl-[protein] + ADP + H(+)</text>
        <dbReference type="Rhea" id="RHEA:46608"/>
        <dbReference type="Rhea" id="RHEA-COMP:11060"/>
        <dbReference type="Rhea" id="RHEA-COMP:11605"/>
        <dbReference type="ChEBI" id="CHEBI:15378"/>
        <dbReference type="ChEBI" id="CHEBI:30013"/>
        <dbReference type="ChEBI" id="CHEBI:30616"/>
        <dbReference type="ChEBI" id="CHEBI:61977"/>
        <dbReference type="ChEBI" id="CHEBI:456216"/>
        <dbReference type="EC" id="2.7.11.12"/>
    </reaction>
</comment>
<evidence type="ECO:0000259" key="16">
    <source>
        <dbReference type="PROSITE" id="PS50042"/>
    </source>
</evidence>
<evidence type="ECO:0000256" key="11">
    <source>
        <dbReference type="PIRSR" id="PIRSR000559-1"/>
    </source>
</evidence>
<keyword evidence="7 10" id="KW-0067">ATP-binding</keyword>
<keyword evidence="10" id="KW-0142">cGMP-binding</keyword>
<feature type="region of interest" description="Disordered" evidence="14">
    <location>
        <begin position="107"/>
        <end position="148"/>
    </location>
</feature>
<evidence type="ECO:0000256" key="12">
    <source>
        <dbReference type="PIRSR" id="PIRSR000559-2"/>
    </source>
</evidence>
<feature type="domain" description="Cyclic nucleotide-binding" evidence="16">
    <location>
        <begin position="172"/>
        <end position="287"/>
    </location>
</feature>
<dbReference type="InterPro" id="IPR000961">
    <property type="entry name" value="AGC-kinase_C"/>
</dbReference>
<dbReference type="InterPro" id="IPR000719">
    <property type="entry name" value="Prot_kinase_dom"/>
</dbReference>
<dbReference type="InterPro" id="IPR017441">
    <property type="entry name" value="Protein_kinase_ATP_BS"/>
</dbReference>
<keyword evidence="5 10" id="KW-0547">Nucleotide-binding</keyword>
<dbReference type="SUPFAM" id="SSF56112">
    <property type="entry name" value="Protein kinase-like (PK-like)"/>
    <property type="match status" value="1"/>
</dbReference>
<dbReference type="PROSITE" id="PS50011">
    <property type="entry name" value="PROTEIN_KINASE_DOM"/>
    <property type="match status" value="1"/>
</dbReference>
<evidence type="ECO:0000256" key="14">
    <source>
        <dbReference type="SAM" id="MobiDB-lite"/>
    </source>
</evidence>
<evidence type="ECO:0000256" key="6">
    <source>
        <dbReference type="ARBA" id="ARBA00022777"/>
    </source>
</evidence>
<keyword evidence="19" id="KW-1185">Reference proteome</keyword>
<feature type="domain" description="AGC-kinase C-terminal" evidence="17">
    <location>
        <begin position="711"/>
        <end position="761"/>
    </location>
</feature>
<dbReference type="Pfam" id="PF00069">
    <property type="entry name" value="Pkinase"/>
    <property type="match status" value="1"/>
</dbReference>
<dbReference type="Pfam" id="PF00027">
    <property type="entry name" value="cNMP_binding"/>
    <property type="match status" value="2"/>
</dbReference>
<feature type="compositionally biased region" description="Low complexity" evidence="14">
    <location>
        <begin position="1"/>
        <end position="46"/>
    </location>
</feature>
<organism evidence="18 19">
    <name type="scientific">Macrostomum lignano</name>
    <dbReference type="NCBI Taxonomy" id="282301"/>
    <lineage>
        <taxon>Eukaryota</taxon>
        <taxon>Metazoa</taxon>
        <taxon>Spiralia</taxon>
        <taxon>Lophotrochozoa</taxon>
        <taxon>Platyhelminthes</taxon>
        <taxon>Rhabditophora</taxon>
        <taxon>Macrostomorpha</taxon>
        <taxon>Macrostomida</taxon>
        <taxon>Macrostomidae</taxon>
        <taxon>Macrostomum</taxon>
    </lineage>
</organism>
<dbReference type="GO" id="GO:0004692">
    <property type="term" value="F:cGMP-dependent protein kinase activity"/>
    <property type="evidence" value="ECO:0007669"/>
    <property type="project" value="UniProtKB-EC"/>
</dbReference>
<dbReference type="CDD" id="cd00038">
    <property type="entry name" value="CAP_ED"/>
    <property type="match status" value="2"/>
</dbReference>
<dbReference type="AlphaFoldDB" id="A0A267EZV6"/>
<dbReference type="Gene3D" id="2.60.120.10">
    <property type="entry name" value="Jelly Rolls"/>
    <property type="match status" value="2"/>
</dbReference>
<dbReference type="PROSITE" id="PS50042">
    <property type="entry name" value="CNMP_BINDING_3"/>
    <property type="match status" value="2"/>
</dbReference>
<evidence type="ECO:0000256" key="13">
    <source>
        <dbReference type="PROSITE-ProRule" id="PRU10141"/>
    </source>
</evidence>
<dbReference type="FunFam" id="1.10.510.10:FF:000210">
    <property type="entry name" value="Non-specific serine/threonine protein kinase"/>
    <property type="match status" value="1"/>
</dbReference>
<accession>A0A267EZV6</accession>
<dbReference type="PROSITE" id="PS00888">
    <property type="entry name" value="CNMP_BINDING_1"/>
    <property type="match status" value="1"/>
</dbReference>
<evidence type="ECO:0000259" key="17">
    <source>
        <dbReference type="PROSITE" id="PS51285"/>
    </source>
</evidence>
<dbReference type="SUPFAM" id="SSF51206">
    <property type="entry name" value="cAMP-binding domain-like"/>
    <property type="match status" value="2"/>
</dbReference>
<dbReference type="InterPro" id="IPR011009">
    <property type="entry name" value="Kinase-like_dom_sf"/>
</dbReference>
<dbReference type="Gene3D" id="3.30.200.20">
    <property type="entry name" value="Phosphorylase Kinase, domain 1"/>
    <property type="match status" value="1"/>
</dbReference>
<dbReference type="PANTHER" id="PTHR24353:SF147">
    <property type="entry name" value="CGMP-DEPENDENT SERINE_THREONIN PROTEIN KINASE-RELATED"/>
    <property type="match status" value="1"/>
</dbReference>
<evidence type="ECO:0000256" key="5">
    <source>
        <dbReference type="ARBA" id="ARBA00022741"/>
    </source>
</evidence>
<keyword evidence="10" id="KW-0140">cGMP</keyword>
<evidence type="ECO:0000313" key="19">
    <source>
        <dbReference type="Proteomes" id="UP000215902"/>
    </source>
</evidence>
<dbReference type="CDD" id="cd05572">
    <property type="entry name" value="STKc_cGK"/>
    <property type="match status" value="1"/>
</dbReference>
<dbReference type="GO" id="GO:0030553">
    <property type="term" value="F:cGMP binding"/>
    <property type="evidence" value="ECO:0007669"/>
    <property type="project" value="UniProtKB-KW"/>
</dbReference>
<dbReference type="InterPro" id="IPR018488">
    <property type="entry name" value="cNMP-bd_CS"/>
</dbReference>
<comment type="caution">
    <text evidence="18">The sequence shown here is derived from an EMBL/GenBank/DDBJ whole genome shotgun (WGS) entry which is preliminary data.</text>
</comment>
<dbReference type="OrthoDB" id="63267at2759"/>
<keyword evidence="4 10" id="KW-0808">Transferase</keyword>
<dbReference type="InterPro" id="IPR018490">
    <property type="entry name" value="cNMP-bd_dom_sf"/>
</dbReference>
<evidence type="ECO:0000313" key="18">
    <source>
        <dbReference type="EMBL" id="PAA66379.1"/>
    </source>
</evidence>
<protein>
    <recommendedName>
        <fullName evidence="2 10">cGMP-dependent protein kinase</fullName>
        <ecNumber evidence="2 10">2.7.11.12</ecNumber>
    </recommendedName>
</protein>
<dbReference type="PROSITE" id="PS51285">
    <property type="entry name" value="AGC_KINASE_CTER"/>
    <property type="match status" value="1"/>
</dbReference>
<dbReference type="FunFam" id="2.60.120.10:FF:000072">
    <property type="entry name" value="cGMP-dependent protein kinase"/>
    <property type="match status" value="1"/>
</dbReference>
<dbReference type="InterPro" id="IPR035014">
    <property type="entry name" value="STKc_cGK"/>
</dbReference>
<dbReference type="GO" id="GO:0106310">
    <property type="term" value="F:protein serine kinase activity"/>
    <property type="evidence" value="ECO:0007669"/>
    <property type="project" value="RHEA"/>
</dbReference>
<comment type="catalytic activity">
    <reaction evidence="9">
        <text>L-seryl-[protein] + ATP = O-phospho-L-seryl-[protein] + ADP + H(+)</text>
        <dbReference type="Rhea" id="RHEA:17989"/>
        <dbReference type="Rhea" id="RHEA-COMP:9863"/>
        <dbReference type="Rhea" id="RHEA-COMP:11604"/>
        <dbReference type="ChEBI" id="CHEBI:15378"/>
        <dbReference type="ChEBI" id="CHEBI:29999"/>
        <dbReference type="ChEBI" id="CHEBI:30616"/>
        <dbReference type="ChEBI" id="CHEBI:83421"/>
        <dbReference type="ChEBI" id="CHEBI:456216"/>
        <dbReference type="EC" id="2.7.11.12"/>
    </reaction>
</comment>
<dbReference type="EMBL" id="NIVC01001563">
    <property type="protein sequence ID" value="PAA66379.1"/>
    <property type="molecule type" value="Genomic_DNA"/>
</dbReference>
<feature type="active site" description="Proton acceptor" evidence="11">
    <location>
        <position position="575"/>
    </location>
</feature>
<evidence type="ECO:0000256" key="7">
    <source>
        <dbReference type="ARBA" id="ARBA00022840"/>
    </source>
</evidence>
<reference evidence="18 19" key="1">
    <citation type="submission" date="2017-06" db="EMBL/GenBank/DDBJ databases">
        <title>A platform for efficient transgenesis in Macrostomum lignano, a flatworm model organism for stem cell research.</title>
        <authorList>
            <person name="Berezikov E."/>
        </authorList>
    </citation>
    <scope>NUCLEOTIDE SEQUENCE [LARGE SCALE GENOMIC DNA]</scope>
    <source>
        <strain evidence="18">DV1</strain>
        <tissue evidence="18">Whole organism</tissue>
    </source>
</reference>
<evidence type="ECO:0000256" key="9">
    <source>
        <dbReference type="ARBA" id="ARBA00047462"/>
    </source>
</evidence>
<dbReference type="InterPro" id="IPR002374">
    <property type="entry name" value="cGMP_dep_kinase"/>
</dbReference>
<dbReference type="STRING" id="282301.A0A267EZV6"/>
<feature type="domain" description="Protein kinase" evidence="15">
    <location>
        <begin position="451"/>
        <end position="710"/>
    </location>
</feature>
<dbReference type="PROSITE" id="PS00889">
    <property type="entry name" value="CNMP_BINDING_2"/>
    <property type="match status" value="1"/>
</dbReference>
<evidence type="ECO:0000256" key="8">
    <source>
        <dbReference type="ARBA" id="ARBA00047298"/>
    </source>
</evidence>
<dbReference type="InterPro" id="IPR014710">
    <property type="entry name" value="RmlC-like_jellyroll"/>
</dbReference>
<dbReference type="SMART" id="SM00100">
    <property type="entry name" value="cNMP"/>
    <property type="match status" value="2"/>
</dbReference>
<dbReference type="Proteomes" id="UP000215902">
    <property type="component" value="Unassembled WGS sequence"/>
</dbReference>
<sequence>MPATGAQPAAAASGSPVAEGQAAPAASPRAAGASSSGSSMDSQHAASRLKLECQRQADRLRDAQASNEELRQLVEIQRTEISVLRLEIARLRSALDLAVGSDVAEALHGGHGGPRAPAAKAGPGTNPRERLKRQGVSGESLDSQLGGIELTQHEKDDKSKALIRDAINNNQLLQRMEPEQVEQLVACMYSRTVPPGCHVIRQGEAGQHLYVCSEGELEVTQENRSLGSVRRGVAFGELALLYNCTRTASVRAVTSAKLWCLDRTVFQAIMMKSGLEKQSGYVAFLSSVPLLKDLPLSKLSRIADAIEEDSFDPETYIVREGEHGSTFFIIKEGTVRVTRRVQGSSQLIRTLQAGDCFGERALLQEERRTASCIAETRVHVLTLDRISFIHLIGDLTEFKQKAVEEDRQGVAGAVGNRLAPEDRQSSSCSVTPTKQMPAVNEAFSKIELSDLVMECTLGIGGFGRVELVSWKKNPELTFALKCLKKQHIVRTKQQEHILSERTILFNARSNFICRLYKTFRDAKFVYMLMEVCLGGEVWTVLRNVGNFDESTSRFVVACVLEAFQHLHDRGIIFRDLKPENLLLDNQGYVKLCDFGFAKAIGPGKKTWTFCGTPEYVSPEVILNKGHSFPTDIWQIGILLFELLTGSPPFTAPDSMKIYGAILRGIGAVEFPPVVGKSARALIKRLCKESPSERLGSGSGGIADVRKHKWFQGFDWAGLRRMSIVPPLRPKIRGPNDASNFDKFEPRVSIPPDEISGWDNDF</sequence>
<dbReference type="Gene3D" id="1.10.510.10">
    <property type="entry name" value="Transferase(Phosphotransferase) domain 1"/>
    <property type="match status" value="1"/>
</dbReference>
<feature type="domain" description="Cyclic nucleotide-binding" evidence="16">
    <location>
        <begin position="290"/>
        <end position="409"/>
    </location>
</feature>
<feature type="compositionally biased region" description="Low complexity" evidence="14">
    <location>
        <begin position="114"/>
        <end position="124"/>
    </location>
</feature>
<evidence type="ECO:0000256" key="4">
    <source>
        <dbReference type="ARBA" id="ARBA00022679"/>
    </source>
</evidence>
<keyword evidence="6 10" id="KW-0418">Kinase</keyword>